<dbReference type="GO" id="GO:0004831">
    <property type="term" value="F:tyrosine-tRNA ligase activity"/>
    <property type="evidence" value="ECO:0007669"/>
    <property type="project" value="UniProtKB-UniRule"/>
</dbReference>
<keyword evidence="3 10" id="KW-0547">Nucleotide-binding</keyword>
<sequence>MTDINKLLNRAVDEAINGEHIRFVLESGKKLRVKLGIDPTASDLHLGHAVVLRKLRQFQELGHKIVLIIGDFTARVGDPSGRSEERKPLSKKAIEKNMKKYLEQAGKIIDVKKTEVRHNSEWLEKPSIIPELASKISVQQVLEREDFQKRVKEGSPITVLEELYPLLQGYDSVAVKADIEIGGTDQKFNLLMGRRVQRAYGMPEQDIMTLALIEGTDGSRKMSKSYGNYISLSVKPEDMFGKIMSIPDALMDKYYTALTDLDFPKNLQARDAKLKLAKEITASIHGEKKAGKAEAEFVRVFSKKEMPNEMPVVKISSPRITALGLILEAGFADSKGEARRLILQGGAKINERVLKDPIEIVSVKNGDVLRAGKKRFARFEIP</sequence>
<evidence type="ECO:0000256" key="8">
    <source>
        <dbReference type="NCBIfam" id="TIGR00234"/>
    </source>
</evidence>
<dbReference type="EMBL" id="MGIR01000007">
    <property type="protein sequence ID" value="OGM90818.1"/>
    <property type="molecule type" value="Genomic_DNA"/>
</dbReference>
<evidence type="ECO:0000256" key="1">
    <source>
        <dbReference type="ARBA" id="ARBA00013160"/>
    </source>
</evidence>
<dbReference type="EC" id="6.1.1.1" evidence="1 8"/>
<evidence type="ECO:0000256" key="5">
    <source>
        <dbReference type="ARBA" id="ARBA00022917"/>
    </source>
</evidence>
<evidence type="ECO:0000259" key="11">
    <source>
        <dbReference type="Pfam" id="PF01479"/>
    </source>
</evidence>
<dbReference type="PANTHER" id="PTHR11766:SF1">
    <property type="entry name" value="TYROSINE--TRNA LIGASE"/>
    <property type="match status" value="1"/>
</dbReference>
<gene>
    <name evidence="12" type="ORF">A3A20_01015</name>
</gene>
<dbReference type="GO" id="GO:0005524">
    <property type="term" value="F:ATP binding"/>
    <property type="evidence" value="ECO:0007669"/>
    <property type="project" value="UniProtKB-KW"/>
</dbReference>
<dbReference type="Gene3D" id="3.40.50.620">
    <property type="entry name" value="HUPs"/>
    <property type="match status" value="1"/>
</dbReference>
<dbReference type="InterPro" id="IPR014729">
    <property type="entry name" value="Rossmann-like_a/b/a_fold"/>
</dbReference>
<evidence type="ECO:0000256" key="10">
    <source>
        <dbReference type="RuleBase" id="RU363036"/>
    </source>
</evidence>
<dbReference type="Pfam" id="PF00579">
    <property type="entry name" value="tRNA-synt_1b"/>
    <property type="match status" value="1"/>
</dbReference>
<dbReference type="GO" id="GO:0005829">
    <property type="term" value="C:cytosol"/>
    <property type="evidence" value="ECO:0007669"/>
    <property type="project" value="TreeGrafter"/>
</dbReference>
<dbReference type="InterPro" id="IPR002305">
    <property type="entry name" value="aa-tRNA-synth_Ic"/>
</dbReference>
<dbReference type="PROSITE" id="PS50889">
    <property type="entry name" value="S4"/>
    <property type="match status" value="1"/>
</dbReference>
<comment type="similarity">
    <text evidence="10">Belongs to the class-I aminoacyl-tRNA synthetase family.</text>
</comment>
<dbReference type="GO" id="GO:0006437">
    <property type="term" value="P:tyrosyl-tRNA aminoacylation"/>
    <property type="evidence" value="ECO:0007669"/>
    <property type="project" value="UniProtKB-UniRule"/>
</dbReference>
<proteinExistence type="inferred from homology"/>
<evidence type="ECO:0000256" key="7">
    <source>
        <dbReference type="ARBA" id="ARBA00048248"/>
    </source>
</evidence>
<keyword evidence="5 10" id="KW-0648">Protein biosynthesis</keyword>
<feature type="domain" description="RNA-binding S4" evidence="11">
    <location>
        <begin position="326"/>
        <end position="362"/>
    </location>
</feature>
<dbReference type="GO" id="GO:0003723">
    <property type="term" value="F:RNA binding"/>
    <property type="evidence" value="ECO:0007669"/>
    <property type="project" value="UniProtKB-KW"/>
</dbReference>
<dbReference type="Gene3D" id="3.10.290.10">
    <property type="entry name" value="RNA-binding S4 domain"/>
    <property type="match status" value="1"/>
</dbReference>
<dbReference type="Pfam" id="PF01479">
    <property type="entry name" value="S4"/>
    <property type="match status" value="1"/>
</dbReference>
<comment type="catalytic activity">
    <reaction evidence="7">
        <text>tRNA(Tyr) + L-tyrosine + ATP = L-tyrosyl-tRNA(Tyr) + AMP + diphosphate + H(+)</text>
        <dbReference type="Rhea" id="RHEA:10220"/>
        <dbReference type="Rhea" id="RHEA-COMP:9706"/>
        <dbReference type="Rhea" id="RHEA-COMP:9707"/>
        <dbReference type="ChEBI" id="CHEBI:15378"/>
        <dbReference type="ChEBI" id="CHEBI:30616"/>
        <dbReference type="ChEBI" id="CHEBI:33019"/>
        <dbReference type="ChEBI" id="CHEBI:58315"/>
        <dbReference type="ChEBI" id="CHEBI:78442"/>
        <dbReference type="ChEBI" id="CHEBI:78536"/>
        <dbReference type="ChEBI" id="CHEBI:456215"/>
        <dbReference type="EC" id="6.1.1.1"/>
    </reaction>
</comment>
<dbReference type="InterPro" id="IPR036986">
    <property type="entry name" value="S4_RNA-bd_sf"/>
</dbReference>
<dbReference type="PANTHER" id="PTHR11766">
    <property type="entry name" value="TYROSYL-TRNA SYNTHETASE"/>
    <property type="match status" value="1"/>
</dbReference>
<keyword evidence="4 10" id="KW-0067">ATP-binding</keyword>
<reference evidence="12 13" key="1">
    <citation type="journal article" date="2016" name="Nat. Commun.">
        <title>Thousands of microbial genomes shed light on interconnected biogeochemical processes in an aquifer system.</title>
        <authorList>
            <person name="Anantharaman K."/>
            <person name="Brown C.T."/>
            <person name="Hug L.A."/>
            <person name="Sharon I."/>
            <person name="Castelle C.J."/>
            <person name="Probst A.J."/>
            <person name="Thomas B.C."/>
            <person name="Singh A."/>
            <person name="Wilkins M.J."/>
            <person name="Karaoz U."/>
            <person name="Brodie E.L."/>
            <person name="Williams K.H."/>
            <person name="Hubbard S.S."/>
            <person name="Banfield J.F."/>
        </authorList>
    </citation>
    <scope>NUCLEOTIDE SEQUENCE [LARGE SCALE GENOMIC DNA]</scope>
</reference>
<dbReference type="STRING" id="1802557.A3A20_01015"/>
<dbReference type="PRINTS" id="PR01040">
    <property type="entry name" value="TRNASYNTHTYR"/>
</dbReference>
<dbReference type="InterPro" id="IPR024088">
    <property type="entry name" value="Tyr-tRNA-ligase_bac-type"/>
</dbReference>
<evidence type="ECO:0000256" key="9">
    <source>
        <dbReference type="PROSITE-ProRule" id="PRU00182"/>
    </source>
</evidence>
<dbReference type="NCBIfam" id="TIGR00234">
    <property type="entry name" value="tyrS"/>
    <property type="match status" value="1"/>
</dbReference>
<dbReference type="CDD" id="cd00805">
    <property type="entry name" value="TyrRS_core"/>
    <property type="match status" value="1"/>
</dbReference>
<evidence type="ECO:0000256" key="3">
    <source>
        <dbReference type="ARBA" id="ARBA00022741"/>
    </source>
</evidence>
<evidence type="ECO:0000256" key="4">
    <source>
        <dbReference type="ARBA" id="ARBA00022840"/>
    </source>
</evidence>
<accession>A0A1F8DSM6</accession>
<dbReference type="AlphaFoldDB" id="A0A1F8DSM6"/>
<dbReference type="Gene3D" id="1.10.240.10">
    <property type="entry name" value="Tyrosyl-Transfer RNA Synthetase"/>
    <property type="match status" value="1"/>
</dbReference>
<dbReference type="CDD" id="cd00165">
    <property type="entry name" value="S4"/>
    <property type="match status" value="1"/>
</dbReference>
<dbReference type="SUPFAM" id="SSF52374">
    <property type="entry name" value="Nucleotidylyl transferase"/>
    <property type="match status" value="1"/>
</dbReference>
<protein>
    <recommendedName>
        <fullName evidence="1 8">Tyrosine--tRNA ligase</fullName>
        <ecNumber evidence="1 8">6.1.1.1</ecNumber>
    </recommendedName>
</protein>
<keyword evidence="9" id="KW-0694">RNA-binding</keyword>
<evidence type="ECO:0000256" key="2">
    <source>
        <dbReference type="ARBA" id="ARBA00022598"/>
    </source>
</evidence>
<evidence type="ECO:0000313" key="12">
    <source>
        <dbReference type="EMBL" id="OGM90818.1"/>
    </source>
</evidence>
<keyword evidence="2 10" id="KW-0436">Ligase</keyword>
<dbReference type="Proteomes" id="UP000178946">
    <property type="component" value="Unassembled WGS sequence"/>
</dbReference>
<dbReference type="InterPro" id="IPR002942">
    <property type="entry name" value="S4_RNA-bd"/>
</dbReference>
<comment type="caution">
    <text evidence="12">The sequence shown here is derived from an EMBL/GenBank/DDBJ whole genome shotgun (WGS) entry which is preliminary data.</text>
</comment>
<evidence type="ECO:0000313" key="13">
    <source>
        <dbReference type="Proteomes" id="UP000178946"/>
    </source>
</evidence>
<keyword evidence="6 10" id="KW-0030">Aminoacyl-tRNA synthetase</keyword>
<organism evidence="12 13">
    <name type="scientific">Candidatus Wolfebacteria bacterium RIFCSPLOWO2_01_FULL_45_19</name>
    <dbReference type="NCBI Taxonomy" id="1802557"/>
    <lineage>
        <taxon>Bacteria</taxon>
        <taxon>Candidatus Wolfeibacteriota</taxon>
    </lineage>
</organism>
<dbReference type="InterPro" id="IPR002307">
    <property type="entry name" value="Tyr-tRNA-ligase"/>
</dbReference>
<name>A0A1F8DSM6_9BACT</name>
<evidence type="ECO:0000256" key="6">
    <source>
        <dbReference type="ARBA" id="ARBA00023146"/>
    </source>
</evidence>
<dbReference type="SUPFAM" id="SSF55174">
    <property type="entry name" value="Alpha-L RNA-binding motif"/>
    <property type="match status" value="1"/>
</dbReference>